<name>A0ABR2GV75_9EUKA</name>
<accession>A0ABR2GV75</accession>
<proteinExistence type="predicted"/>
<protein>
    <recommendedName>
        <fullName evidence="2">Tubby C-terminal domain-containing protein</fullName>
    </recommendedName>
</protein>
<gene>
    <name evidence="3" type="ORF">M9Y10_036372</name>
</gene>
<feature type="region of interest" description="Disordered" evidence="1">
    <location>
        <begin position="1"/>
        <end position="54"/>
    </location>
</feature>
<evidence type="ECO:0000313" key="3">
    <source>
        <dbReference type="EMBL" id="KAK8837834.1"/>
    </source>
</evidence>
<dbReference type="Proteomes" id="UP001470230">
    <property type="component" value="Unassembled WGS sequence"/>
</dbReference>
<organism evidence="3 4">
    <name type="scientific">Tritrichomonas musculus</name>
    <dbReference type="NCBI Taxonomy" id="1915356"/>
    <lineage>
        <taxon>Eukaryota</taxon>
        <taxon>Metamonada</taxon>
        <taxon>Parabasalia</taxon>
        <taxon>Tritrichomonadida</taxon>
        <taxon>Tritrichomonadidae</taxon>
        <taxon>Tritrichomonas</taxon>
    </lineage>
</organism>
<sequence>MSSSNADSFEVEMNSQDIKSKNDDQSSVSSEDVQPPITPVVTRPSTPRVNRSNQTTFIQDVTSPVPSNQIQECIMRREKRGPFGSYVYQFFGQDQDPIFTAKKKSSPFHTKFFIYEPISGKIVGNIDSDSKCINYTIKGPDSINFTVAYDENFLGRHGCRSFLVVFPDGKKFISKPPITIAGNYYQDFHDLDTVQSIKNFVCVEKSDYHKEVCIFVRSTTEDCFTLRISSPFTLFAGFALALTSLHTGLFHR</sequence>
<feature type="compositionally biased region" description="Low complexity" evidence="1">
    <location>
        <begin position="25"/>
        <end position="34"/>
    </location>
</feature>
<dbReference type="EMBL" id="JAPFFF010000058">
    <property type="protein sequence ID" value="KAK8837834.1"/>
    <property type="molecule type" value="Genomic_DNA"/>
</dbReference>
<feature type="compositionally biased region" description="Polar residues" evidence="1">
    <location>
        <begin position="43"/>
        <end position="54"/>
    </location>
</feature>
<dbReference type="Pfam" id="PF01167">
    <property type="entry name" value="Tub"/>
    <property type="match status" value="1"/>
</dbReference>
<dbReference type="InterPro" id="IPR025659">
    <property type="entry name" value="Tubby-like_C"/>
</dbReference>
<dbReference type="SUPFAM" id="SSF54518">
    <property type="entry name" value="Tubby C-terminal domain-like"/>
    <property type="match status" value="1"/>
</dbReference>
<dbReference type="InterPro" id="IPR000007">
    <property type="entry name" value="Tubby_C"/>
</dbReference>
<feature type="compositionally biased region" description="Polar residues" evidence="1">
    <location>
        <begin position="1"/>
        <end position="17"/>
    </location>
</feature>
<evidence type="ECO:0000313" key="4">
    <source>
        <dbReference type="Proteomes" id="UP001470230"/>
    </source>
</evidence>
<comment type="caution">
    <text evidence="3">The sequence shown here is derived from an EMBL/GenBank/DDBJ whole genome shotgun (WGS) entry which is preliminary data.</text>
</comment>
<evidence type="ECO:0000256" key="1">
    <source>
        <dbReference type="SAM" id="MobiDB-lite"/>
    </source>
</evidence>
<keyword evidence="4" id="KW-1185">Reference proteome</keyword>
<feature type="domain" description="Tubby C-terminal" evidence="2">
    <location>
        <begin position="182"/>
        <end position="247"/>
    </location>
</feature>
<reference evidence="3 4" key="1">
    <citation type="submission" date="2024-04" db="EMBL/GenBank/DDBJ databases">
        <title>Tritrichomonas musculus Genome.</title>
        <authorList>
            <person name="Alves-Ferreira E."/>
            <person name="Grigg M."/>
            <person name="Lorenzi H."/>
            <person name="Galac M."/>
        </authorList>
    </citation>
    <scope>NUCLEOTIDE SEQUENCE [LARGE SCALE GENOMIC DNA]</scope>
    <source>
        <strain evidence="3 4">EAF2021</strain>
    </source>
</reference>
<evidence type="ECO:0000259" key="2">
    <source>
        <dbReference type="Pfam" id="PF01167"/>
    </source>
</evidence>
<dbReference type="Gene3D" id="3.20.90.10">
    <property type="entry name" value="Tubby Protein, Chain A"/>
    <property type="match status" value="1"/>
</dbReference>